<evidence type="ECO:0000313" key="3">
    <source>
        <dbReference type="WBParaSite" id="HPBE_0001865801-mRNA-1"/>
    </source>
</evidence>
<dbReference type="InterPro" id="IPR011989">
    <property type="entry name" value="ARM-like"/>
</dbReference>
<keyword evidence="2" id="KW-1185">Reference proteome</keyword>
<dbReference type="AlphaFoldDB" id="A0A183G9N2"/>
<proteinExistence type="predicted"/>
<dbReference type="OrthoDB" id="435593at2759"/>
<dbReference type="WBParaSite" id="HPBE_0001865801-mRNA-1">
    <property type="protein sequence ID" value="HPBE_0001865801-mRNA-1"/>
    <property type="gene ID" value="HPBE_0001865801"/>
</dbReference>
<accession>A0A183G9N2</accession>
<organism evidence="2 3">
    <name type="scientific">Heligmosomoides polygyrus</name>
    <name type="common">Parasitic roundworm</name>
    <dbReference type="NCBI Taxonomy" id="6339"/>
    <lineage>
        <taxon>Eukaryota</taxon>
        <taxon>Metazoa</taxon>
        <taxon>Ecdysozoa</taxon>
        <taxon>Nematoda</taxon>
        <taxon>Chromadorea</taxon>
        <taxon>Rhabditida</taxon>
        <taxon>Rhabditina</taxon>
        <taxon>Rhabditomorpha</taxon>
        <taxon>Strongyloidea</taxon>
        <taxon>Heligmosomidae</taxon>
        <taxon>Heligmosomoides</taxon>
    </lineage>
</organism>
<dbReference type="EMBL" id="UZAH01030831">
    <property type="protein sequence ID" value="VDP12440.1"/>
    <property type="molecule type" value="Genomic_DNA"/>
</dbReference>
<reference evidence="1 2" key="1">
    <citation type="submission" date="2018-11" db="EMBL/GenBank/DDBJ databases">
        <authorList>
            <consortium name="Pathogen Informatics"/>
        </authorList>
    </citation>
    <scope>NUCLEOTIDE SEQUENCE [LARGE SCALE GENOMIC DNA]</scope>
</reference>
<accession>A0A3P8B5E9</accession>
<gene>
    <name evidence="1" type="ORF">HPBE_LOCUS18657</name>
</gene>
<name>A0A183G9N2_HELPZ</name>
<protein>
    <submittedName>
        <fullName evidence="3">Ferritin domain-containing protein</fullName>
    </submittedName>
</protein>
<evidence type="ECO:0000313" key="2">
    <source>
        <dbReference type="Proteomes" id="UP000050761"/>
    </source>
</evidence>
<sequence length="188" mass="21019">MVCLSLDHQEANRSVTRFFVAIIEQLLSAKKTGFRDASVVAAEDLVIHHGAKLIELCLHAAIFKVTGSLRRDLAEIVYMLSKIDRGRHKEWLITATSHLPRGPLAATDEQLEQFVDNITAESMLAVVWVCELDQVVRSLTDTLSAEVRYAVLGDYVANVTPRGHYSGALKVMQLARTHYDWMQACNVL</sequence>
<evidence type="ECO:0000313" key="1">
    <source>
        <dbReference type="EMBL" id="VDP12440.1"/>
    </source>
</evidence>
<dbReference type="Proteomes" id="UP000050761">
    <property type="component" value="Unassembled WGS sequence"/>
</dbReference>
<reference evidence="3" key="2">
    <citation type="submission" date="2019-09" db="UniProtKB">
        <authorList>
            <consortium name="WormBaseParasite"/>
        </authorList>
    </citation>
    <scope>IDENTIFICATION</scope>
</reference>
<dbReference type="Gene3D" id="1.25.10.10">
    <property type="entry name" value="Leucine-rich Repeat Variant"/>
    <property type="match status" value="1"/>
</dbReference>